<comment type="caution">
    <text evidence="2">The sequence shown here is derived from an EMBL/GenBank/DDBJ whole genome shotgun (WGS) entry which is preliminary data.</text>
</comment>
<dbReference type="AlphaFoldDB" id="A0AAV9B2P4"/>
<gene>
    <name evidence="2" type="ORF">QJS04_geneDACA012997</name>
</gene>
<reference evidence="2" key="1">
    <citation type="journal article" date="2023" name="Nat. Commun.">
        <title>Diploid and tetraploid genomes of Acorus and the evolution of monocots.</title>
        <authorList>
            <person name="Ma L."/>
            <person name="Liu K.W."/>
            <person name="Li Z."/>
            <person name="Hsiao Y.Y."/>
            <person name="Qi Y."/>
            <person name="Fu T."/>
            <person name="Tang G.D."/>
            <person name="Zhang D."/>
            <person name="Sun W.H."/>
            <person name="Liu D.K."/>
            <person name="Li Y."/>
            <person name="Chen G.Z."/>
            <person name="Liu X.D."/>
            <person name="Liao X.Y."/>
            <person name="Jiang Y.T."/>
            <person name="Yu X."/>
            <person name="Hao Y."/>
            <person name="Huang J."/>
            <person name="Zhao X.W."/>
            <person name="Ke S."/>
            <person name="Chen Y.Y."/>
            <person name="Wu W.L."/>
            <person name="Hsu J.L."/>
            <person name="Lin Y.F."/>
            <person name="Huang M.D."/>
            <person name="Li C.Y."/>
            <person name="Huang L."/>
            <person name="Wang Z.W."/>
            <person name="Zhao X."/>
            <person name="Zhong W.Y."/>
            <person name="Peng D.H."/>
            <person name="Ahmad S."/>
            <person name="Lan S."/>
            <person name="Zhang J.S."/>
            <person name="Tsai W.C."/>
            <person name="Van de Peer Y."/>
            <person name="Liu Z.J."/>
        </authorList>
    </citation>
    <scope>NUCLEOTIDE SEQUENCE</scope>
    <source>
        <strain evidence="2">SCP</strain>
    </source>
</reference>
<dbReference type="SUPFAM" id="SSF52047">
    <property type="entry name" value="RNI-like"/>
    <property type="match status" value="1"/>
</dbReference>
<dbReference type="PANTHER" id="PTHR34145">
    <property type="entry name" value="OS02G0105600 PROTEIN"/>
    <property type="match status" value="1"/>
</dbReference>
<dbReference type="PROSITE" id="PS50181">
    <property type="entry name" value="FBOX"/>
    <property type="match status" value="1"/>
</dbReference>
<reference evidence="2" key="2">
    <citation type="submission" date="2023-06" db="EMBL/GenBank/DDBJ databases">
        <authorList>
            <person name="Ma L."/>
            <person name="Liu K.-W."/>
            <person name="Li Z."/>
            <person name="Hsiao Y.-Y."/>
            <person name="Qi Y."/>
            <person name="Fu T."/>
            <person name="Tang G."/>
            <person name="Zhang D."/>
            <person name="Sun W.-H."/>
            <person name="Liu D.-K."/>
            <person name="Li Y."/>
            <person name="Chen G.-Z."/>
            <person name="Liu X.-D."/>
            <person name="Liao X.-Y."/>
            <person name="Jiang Y.-T."/>
            <person name="Yu X."/>
            <person name="Hao Y."/>
            <person name="Huang J."/>
            <person name="Zhao X.-W."/>
            <person name="Ke S."/>
            <person name="Chen Y.-Y."/>
            <person name="Wu W.-L."/>
            <person name="Hsu J.-L."/>
            <person name="Lin Y.-F."/>
            <person name="Huang M.-D."/>
            <person name="Li C.-Y."/>
            <person name="Huang L."/>
            <person name="Wang Z.-W."/>
            <person name="Zhao X."/>
            <person name="Zhong W.-Y."/>
            <person name="Peng D.-H."/>
            <person name="Ahmad S."/>
            <person name="Lan S."/>
            <person name="Zhang J.-S."/>
            <person name="Tsai W.-C."/>
            <person name="Van De Peer Y."/>
            <person name="Liu Z.-J."/>
        </authorList>
    </citation>
    <scope>NUCLEOTIDE SEQUENCE</scope>
    <source>
        <strain evidence="2">SCP</strain>
        <tissue evidence="2">Leaves</tissue>
    </source>
</reference>
<dbReference type="InterPro" id="IPR032675">
    <property type="entry name" value="LRR_dom_sf"/>
</dbReference>
<dbReference type="InterPro" id="IPR053772">
    <property type="entry name" value="At1g61320/At1g61330-like"/>
</dbReference>
<organism evidence="2 3">
    <name type="scientific">Acorus gramineus</name>
    <name type="common">Dwarf sweet flag</name>
    <dbReference type="NCBI Taxonomy" id="55184"/>
    <lineage>
        <taxon>Eukaryota</taxon>
        <taxon>Viridiplantae</taxon>
        <taxon>Streptophyta</taxon>
        <taxon>Embryophyta</taxon>
        <taxon>Tracheophyta</taxon>
        <taxon>Spermatophyta</taxon>
        <taxon>Magnoliopsida</taxon>
        <taxon>Liliopsida</taxon>
        <taxon>Acoraceae</taxon>
        <taxon>Acorus</taxon>
    </lineage>
</organism>
<proteinExistence type="predicted"/>
<dbReference type="SUPFAM" id="SSF81383">
    <property type="entry name" value="F-box domain"/>
    <property type="match status" value="1"/>
</dbReference>
<name>A0AAV9B2P4_ACOGR</name>
<feature type="domain" description="F-box" evidence="1">
    <location>
        <begin position="3"/>
        <end position="51"/>
    </location>
</feature>
<keyword evidence="3" id="KW-1185">Reference proteome</keyword>
<dbReference type="InterPro" id="IPR001810">
    <property type="entry name" value="F-box_dom"/>
</dbReference>
<dbReference type="Gene3D" id="3.80.10.10">
    <property type="entry name" value="Ribonuclease Inhibitor"/>
    <property type="match status" value="1"/>
</dbReference>
<dbReference type="Pfam" id="PF00646">
    <property type="entry name" value="F-box"/>
    <property type="match status" value="1"/>
</dbReference>
<protein>
    <submittedName>
        <fullName evidence="2">F-box protein</fullName>
    </submittedName>
</protein>
<dbReference type="InterPro" id="IPR055357">
    <property type="entry name" value="LRR_At1g61320_AtMIF1"/>
</dbReference>
<accession>A0AAV9B2P4</accession>
<dbReference type="PANTHER" id="PTHR34145:SF28">
    <property type="entry name" value="F-BOX DOMAIN-CONTAINING PROTEIN"/>
    <property type="match status" value="1"/>
</dbReference>
<dbReference type="EMBL" id="JAUJYN010000005">
    <property type="protein sequence ID" value="KAK1270564.1"/>
    <property type="molecule type" value="Genomic_DNA"/>
</dbReference>
<dbReference type="Proteomes" id="UP001179952">
    <property type="component" value="Unassembled WGS sequence"/>
</dbReference>
<dbReference type="Pfam" id="PF23622">
    <property type="entry name" value="LRR_At1g61320_AtMIF1"/>
    <property type="match status" value="1"/>
</dbReference>
<evidence type="ECO:0000313" key="3">
    <source>
        <dbReference type="Proteomes" id="UP001179952"/>
    </source>
</evidence>
<dbReference type="Gene3D" id="1.20.1280.50">
    <property type="match status" value="1"/>
</dbReference>
<evidence type="ECO:0000313" key="2">
    <source>
        <dbReference type="EMBL" id="KAK1270564.1"/>
    </source>
</evidence>
<evidence type="ECO:0000259" key="1">
    <source>
        <dbReference type="PROSITE" id="PS50181"/>
    </source>
</evidence>
<dbReference type="InterPro" id="IPR036047">
    <property type="entry name" value="F-box-like_dom_sf"/>
</dbReference>
<sequence length="478" mass="55333">MEDDFISALPDHILISIISFLPVQEASRTAILSRRWRLLAKCVSNLHFRATSMLGGVFHYTRFNNLNEKEREVFMLNQKLNFVQAVDQFLHMRPHGIKMDSLKICSTLHTDHTSYLDRWIGHAFSCGVEHLDLSLHELYFSMNPEYDKYYSFPFHLLVLNEECFSSLKVLHLEYLTMRPPLDFRGYKSLIRLSLNDVKISETELEKVLSSCSLLEDLCMVYCSELVDLKIPSNCFRLKHLEVLSCTKLENIHVNTPSVTKLDYNGCVIDFFFDKVSLVKDVVYAIDDDDCCDGIDYIFTEFPKLLPRLEYLEIFYGYSPVVEGGLLQDDFPQFMNLKKLEVSGASDSTNDLHWMVSLMRACPLLEELVFLLDVGASYNSCYEGSRYKGQVMKLHPRCTLKHLKVVEISGFAGFWNQIDFASRVLRNAESLETMTLVNNRMVYVDGKCETSRGVKRCHRRVNRFLYKRLPKGAKLVVIE</sequence>